<protein>
    <submittedName>
        <fullName evidence="1">AlNc14C91G5695 protein</fullName>
    </submittedName>
</protein>
<organism evidence="1">
    <name type="scientific">Albugo laibachii Nc14</name>
    <dbReference type="NCBI Taxonomy" id="890382"/>
    <lineage>
        <taxon>Eukaryota</taxon>
        <taxon>Sar</taxon>
        <taxon>Stramenopiles</taxon>
        <taxon>Oomycota</taxon>
        <taxon>Peronosporomycetes</taxon>
        <taxon>Albuginales</taxon>
        <taxon>Albuginaceae</taxon>
        <taxon>Albugo</taxon>
    </lineage>
</organism>
<evidence type="ECO:0000313" key="1">
    <source>
        <dbReference type="EMBL" id="CCA20325.1"/>
    </source>
</evidence>
<sequence>MDADEYTGCYSVGNSHSRVVDAIISLVLSQEWRIILCMIIAKADEQQMCQSILDQREAMLPAT</sequence>
<accession>F0WGG2</accession>
<reference evidence="1" key="2">
    <citation type="submission" date="2011-02" db="EMBL/GenBank/DDBJ databases">
        <authorList>
            <person name="MacLean D."/>
        </authorList>
    </citation>
    <scope>NUCLEOTIDE SEQUENCE</scope>
</reference>
<gene>
    <name evidence="1" type="primary">AlNc14C91G5695</name>
    <name evidence="1" type="ORF">ALNC14_064680</name>
</gene>
<dbReference type="AlphaFoldDB" id="F0WGG2"/>
<name>F0WGG2_9STRA</name>
<dbReference type="HOGENOM" id="CLU_2890438_0_0_1"/>
<proteinExistence type="predicted"/>
<dbReference type="EMBL" id="FR824136">
    <property type="protein sequence ID" value="CCA20325.1"/>
    <property type="molecule type" value="Genomic_DNA"/>
</dbReference>
<reference evidence="1" key="1">
    <citation type="journal article" date="2011" name="PLoS Biol.">
        <title>Gene gain and loss during evolution of obligate parasitism in the white rust pathogen of Arabidopsis thaliana.</title>
        <authorList>
            <person name="Kemen E."/>
            <person name="Gardiner A."/>
            <person name="Schultz-Larsen T."/>
            <person name="Kemen A.C."/>
            <person name="Balmuth A.L."/>
            <person name="Robert-Seilaniantz A."/>
            <person name="Bailey K."/>
            <person name="Holub E."/>
            <person name="Studholme D.J."/>
            <person name="Maclean D."/>
            <person name="Jones J.D."/>
        </authorList>
    </citation>
    <scope>NUCLEOTIDE SEQUENCE</scope>
</reference>